<dbReference type="InterPro" id="IPR001650">
    <property type="entry name" value="Helicase_C-like"/>
</dbReference>
<keyword evidence="8 10" id="KW-0103">Bromodomain</keyword>
<dbReference type="SMART" id="SM00487">
    <property type="entry name" value="DEXDc"/>
    <property type="match status" value="1"/>
</dbReference>
<evidence type="ECO:0000256" key="6">
    <source>
        <dbReference type="ARBA" id="ARBA00022840"/>
    </source>
</evidence>
<keyword evidence="6" id="KW-0067">ATP-binding</keyword>
<feature type="compositionally biased region" description="Basic residues" evidence="11">
    <location>
        <begin position="942"/>
        <end position="951"/>
    </location>
</feature>
<feature type="domain" description="Helicase C-terminal" evidence="14">
    <location>
        <begin position="609"/>
        <end position="760"/>
    </location>
</feature>
<evidence type="ECO:0000256" key="7">
    <source>
        <dbReference type="ARBA" id="ARBA00023054"/>
    </source>
</evidence>
<dbReference type="InterPro" id="IPR036427">
    <property type="entry name" value="Bromodomain-like_sf"/>
</dbReference>
<dbReference type="OrthoDB" id="5857104at2759"/>
<keyword evidence="16" id="KW-1185">Reference proteome</keyword>
<evidence type="ECO:0000256" key="4">
    <source>
        <dbReference type="ARBA" id="ARBA00022801"/>
    </source>
</evidence>
<dbReference type="SMART" id="SM00490">
    <property type="entry name" value="HELICc"/>
    <property type="match status" value="1"/>
</dbReference>
<feature type="compositionally biased region" description="Low complexity" evidence="11">
    <location>
        <begin position="1318"/>
        <end position="1328"/>
    </location>
</feature>
<dbReference type="GO" id="GO:0004386">
    <property type="term" value="F:helicase activity"/>
    <property type="evidence" value="ECO:0007669"/>
    <property type="project" value="UniProtKB-KW"/>
</dbReference>
<feature type="domain" description="Bromo" evidence="12">
    <location>
        <begin position="1049"/>
        <end position="1119"/>
    </location>
</feature>
<dbReference type="Gene3D" id="3.40.50.300">
    <property type="entry name" value="P-loop containing nucleotide triphosphate hydrolases"/>
    <property type="match status" value="1"/>
</dbReference>
<evidence type="ECO:0000313" key="16">
    <source>
        <dbReference type="Proteomes" id="UP000265618"/>
    </source>
</evidence>
<dbReference type="Gene3D" id="1.20.920.10">
    <property type="entry name" value="Bromodomain-like"/>
    <property type="match status" value="1"/>
</dbReference>
<evidence type="ECO:0000259" key="12">
    <source>
        <dbReference type="PROSITE" id="PS50014"/>
    </source>
</evidence>
<dbReference type="InterPro" id="IPR014001">
    <property type="entry name" value="Helicase_ATP-bd"/>
</dbReference>
<keyword evidence="5" id="KW-0347">Helicase</keyword>
<feature type="domain" description="Helicase ATP-binding" evidence="13">
    <location>
        <begin position="299"/>
        <end position="464"/>
    </location>
</feature>
<sequence length="1342" mass="149285">QAELKEALASPTLSKASRIHHMTQLMLMEQHATQRRLRDALLVSLPPAVPLPQPRAPSLLLPICAPHPQLSTTQFAKEWAENQNRVSRRQILMNCVTRRATDMGEYEKNQRRLVKLINKEIIRLVKSRTRKKERDDAKRERERMDALKMCDMDKYREMVSEMKNNRLSHLLGKTDEYLEQLHRVVITSTGGAAAQAQALMAGTEAKVEAEAKAHVHDDSEGEGDGNGELPSESESEGEAKAEGEEEEEGKDVRTRLYEEVHAARIQLDRQPAILGNTAHGSPCTLTLKPYQLEGLKWMASLYQSGLNGILADEMGLGKTIQTIALFSYLYEVKRIPGPFLVVCPLSVLDNWREEFFRWCPTLTVNAYTGPAKRRKMLAKMILHGQVNVVLTTYEFVVRDKAVFGKPNWVYTVVDEGHRMKNHGSQLSQVLKNKVTSGHRLVLTGTPLQNSLAELWSLLNFILPAIFDSVDNFEAWFNAPFSGMTDKQDIDESQISQEERLLIIDRLHSVLRPFLLRRLKLDVLSQLPPKKEIIIKVPLSKWQSDLYAKAQRRGVSAVISRDGGSSKVLTNAAMQLRKITNHPFLMTDMEAGPETEATDDIWRQAGKFELLDRILPKMIQTKHRILIFSQFRSLLDWLGVYLQFRDCPFLRLDGTTKAEERAGLLEAFNEKDSPYVVFLLSTRAGGLGLNLQTADTVILFDSDWNPQRDLQAQDRAHRIGQTSEVRVLRFCTATPIEEKILETAARKMDINNAIIHAGKFDKSETTSGERKAVISEVLNAVPVDYSKVSVQSHSELNRQIARTPDEMTLFEQIDREMEGSRREAHLADLDLPSDTPIDVMPTPARLAEEPPEWYIPEPDLPPPSAQDLVNITLTKRRGRVNYAEKYTDDQYARLLDQGVNPYADRGRTAAPATQLDMGAMAGQSEGAEVVDVTSQGEGEVPVKKTRGRKPSKSKPVVRPPLPDPLPPYPVDIPGCTDDKSLPALKLLWFVGKPETSSRAVAGQKCLILKAGASVAYPKGLCVRLGPGRRKVSPGDLFFVCSVLAVLYRLYLNPAAAEYATLPDRTLEPDYYDKVKRPVSLSSIRKKALRREYVRLAEVKYDFTRMLKNGILFNGADEERQKGSEALQAVFDGAVSDYFLTPNGTDTGTPCVRTHKDELRAFACGLSPCEEQDCADVPLIEFGQGSIAGEYAPVQDLGVGADSVDSPFPSVAPTPAAGSVCTSPTDTLKLGVKRGRERKGEREETGDASLRDPLFLTPTVHSAKTEVAEGEGEGEREGVAQSETATHLDTHLDLDISTPSASPKGPVHKGKDRHKVERPSQLGSSSLSLSIVLPGASPKAKRKQ</sequence>
<feature type="region of interest" description="Disordered" evidence="11">
    <location>
        <begin position="1230"/>
        <end position="1251"/>
    </location>
</feature>
<protein>
    <submittedName>
        <fullName evidence="15">Uncharacterized protein</fullName>
    </submittedName>
</protein>
<accession>A0A9K3GKF9</accession>
<keyword evidence="3" id="KW-0547">Nucleotide-binding</keyword>
<evidence type="ECO:0000256" key="5">
    <source>
        <dbReference type="ARBA" id="ARBA00022806"/>
    </source>
</evidence>
<feature type="non-terminal residue" evidence="15">
    <location>
        <position position="1"/>
    </location>
</feature>
<reference evidence="15 16" key="1">
    <citation type="journal article" date="2018" name="PLoS ONE">
        <title>The draft genome of Kipferlia bialata reveals reductive genome evolution in fornicate parasites.</title>
        <authorList>
            <person name="Tanifuji G."/>
            <person name="Takabayashi S."/>
            <person name="Kume K."/>
            <person name="Takagi M."/>
            <person name="Nakayama T."/>
            <person name="Kamikawa R."/>
            <person name="Inagaki Y."/>
            <person name="Hashimoto T."/>
        </authorList>
    </citation>
    <scope>NUCLEOTIDE SEQUENCE [LARGE SCALE GENOMIC DNA]</scope>
    <source>
        <strain evidence="15">NY0173</strain>
    </source>
</reference>
<evidence type="ECO:0000313" key="15">
    <source>
        <dbReference type="EMBL" id="GIQ85586.1"/>
    </source>
</evidence>
<dbReference type="PANTHER" id="PTHR10799">
    <property type="entry name" value="SNF2/RAD54 HELICASE FAMILY"/>
    <property type="match status" value="1"/>
</dbReference>
<dbReference type="SMART" id="SM00297">
    <property type="entry name" value="BROMO"/>
    <property type="match status" value="1"/>
</dbReference>
<comment type="subcellular location">
    <subcellularLocation>
        <location evidence="1">Nucleus</location>
    </subcellularLocation>
</comment>
<feature type="compositionally biased region" description="Basic and acidic residues" evidence="11">
    <location>
        <begin position="207"/>
        <end position="218"/>
    </location>
</feature>
<dbReference type="Pfam" id="PF00271">
    <property type="entry name" value="Helicase_C"/>
    <property type="match status" value="1"/>
</dbReference>
<keyword evidence="4" id="KW-0378">Hydrolase</keyword>
<dbReference type="Pfam" id="PF00439">
    <property type="entry name" value="Bromodomain"/>
    <property type="match status" value="1"/>
</dbReference>
<dbReference type="CDD" id="cd18793">
    <property type="entry name" value="SF2_C_SNF"/>
    <property type="match status" value="1"/>
</dbReference>
<dbReference type="PROSITE" id="PS51192">
    <property type="entry name" value="HELICASE_ATP_BIND_1"/>
    <property type="match status" value="1"/>
</dbReference>
<dbReference type="InterPro" id="IPR000330">
    <property type="entry name" value="SNF2_N"/>
</dbReference>
<dbReference type="Proteomes" id="UP000265618">
    <property type="component" value="Unassembled WGS sequence"/>
</dbReference>
<dbReference type="Pfam" id="PF00176">
    <property type="entry name" value="SNF2-rel_dom"/>
    <property type="match status" value="1"/>
</dbReference>
<dbReference type="PROSITE" id="PS51194">
    <property type="entry name" value="HELICASE_CTER"/>
    <property type="match status" value="1"/>
</dbReference>
<gene>
    <name evidence="15" type="ORF">KIPB_007278</name>
</gene>
<comment type="caution">
    <text evidence="15">The sequence shown here is derived from an EMBL/GenBank/DDBJ whole genome shotgun (WGS) entry which is preliminary data.</text>
</comment>
<keyword evidence="9" id="KW-0539">Nucleus</keyword>
<evidence type="ECO:0000259" key="14">
    <source>
        <dbReference type="PROSITE" id="PS51194"/>
    </source>
</evidence>
<evidence type="ECO:0000256" key="8">
    <source>
        <dbReference type="ARBA" id="ARBA00023117"/>
    </source>
</evidence>
<dbReference type="Gene3D" id="3.40.50.10810">
    <property type="entry name" value="Tandem AAA-ATPase domain"/>
    <property type="match status" value="1"/>
</dbReference>
<dbReference type="PROSITE" id="PS50014">
    <property type="entry name" value="BROMODOMAIN_2"/>
    <property type="match status" value="1"/>
</dbReference>
<feature type="region of interest" description="Disordered" evidence="11">
    <location>
        <begin position="207"/>
        <end position="253"/>
    </location>
</feature>
<feature type="compositionally biased region" description="Acidic residues" evidence="11">
    <location>
        <begin position="219"/>
        <end position="236"/>
    </location>
</feature>
<evidence type="ECO:0000256" key="2">
    <source>
        <dbReference type="ARBA" id="ARBA00007025"/>
    </source>
</evidence>
<evidence type="ECO:0000256" key="3">
    <source>
        <dbReference type="ARBA" id="ARBA00022741"/>
    </source>
</evidence>
<dbReference type="InterPro" id="IPR001487">
    <property type="entry name" value="Bromodomain"/>
</dbReference>
<dbReference type="GO" id="GO:0016787">
    <property type="term" value="F:hydrolase activity"/>
    <property type="evidence" value="ECO:0007669"/>
    <property type="project" value="UniProtKB-KW"/>
</dbReference>
<dbReference type="InterPro" id="IPR027417">
    <property type="entry name" value="P-loop_NTPase"/>
</dbReference>
<feature type="region of interest" description="Disordered" evidence="11">
    <location>
        <begin position="1285"/>
        <end position="1342"/>
    </location>
</feature>
<dbReference type="FunFam" id="3.40.50.10810:FF:000015">
    <property type="entry name" value="lymphoid-specific helicase isoform X1"/>
    <property type="match status" value="1"/>
</dbReference>
<dbReference type="InterPro" id="IPR038718">
    <property type="entry name" value="SNF2-like_sf"/>
</dbReference>
<evidence type="ECO:0000259" key="13">
    <source>
        <dbReference type="PROSITE" id="PS51192"/>
    </source>
</evidence>
<comment type="similarity">
    <text evidence="2">Belongs to the SNF2/RAD54 helicase family.</text>
</comment>
<proteinExistence type="inferred from homology"/>
<dbReference type="EMBL" id="BDIP01002019">
    <property type="protein sequence ID" value="GIQ85586.1"/>
    <property type="molecule type" value="Genomic_DNA"/>
</dbReference>
<dbReference type="GO" id="GO:0005524">
    <property type="term" value="F:ATP binding"/>
    <property type="evidence" value="ECO:0007669"/>
    <property type="project" value="UniProtKB-KW"/>
</dbReference>
<organism evidence="15 16">
    <name type="scientific">Kipferlia bialata</name>
    <dbReference type="NCBI Taxonomy" id="797122"/>
    <lineage>
        <taxon>Eukaryota</taxon>
        <taxon>Metamonada</taxon>
        <taxon>Carpediemonas-like organisms</taxon>
        <taxon>Kipferlia</taxon>
    </lineage>
</organism>
<dbReference type="SUPFAM" id="SSF47370">
    <property type="entry name" value="Bromodomain"/>
    <property type="match status" value="1"/>
</dbReference>
<feature type="region of interest" description="Disordered" evidence="11">
    <location>
        <begin position="933"/>
        <end position="964"/>
    </location>
</feature>
<dbReference type="CDD" id="cd04369">
    <property type="entry name" value="Bromodomain"/>
    <property type="match status" value="1"/>
</dbReference>
<keyword evidence="7" id="KW-0175">Coiled coil</keyword>
<evidence type="ECO:0000256" key="10">
    <source>
        <dbReference type="PROSITE-ProRule" id="PRU00035"/>
    </source>
</evidence>
<dbReference type="GO" id="GO:0005634">
    <property type="term" value="C:nucleus"/>
    <property type="evidence" value="ECO:0007669"/>
    <property type="project" value="UniProtKB-SubCell"/>
</dbReference>
<dbReference type="SUPFAM" id="SSF52540">
    <property type="entry name" value="P-loop containing nucleoside triphosphate hydrolases"/>
    <property type="match status" value="2"/>
</dbReference>
<evidence type="ECO:0000256" key="1">
    <source>
        <dbReference type="ARBA" id="ARBA00004123"/>
    </source>
</evidence>
<dbReference type="InterPro" id="IPR049730">
    <property type="entry name" value="SNF2/RAD54-like_C"/>
</dbReference>
<name>A0A9K3GKF9_9EUKA</name>
<evidence type="ECO:0000256" key="9">
    <source>
        <dbReference type="ARBA" id="ARBA00023242"/>
    </source>
</evidence>
<evidence type="ECO:0000256" key="11">
    <source>
        <dbReference type="SAM" id="MobiDB-lite"/>
    </source>
</evidence>